<evidence type="ECO:0000259" key="4">
    <source>
        <dbReference type="Pfam" id="PF00441"/>
    </source>
</evidence>
<dbReference type="Proteomes" id="UP000722336">
    <property type="component" value="Unassembled WGS sequence"/>
</dbReference>
<dbReference type="RefSeq" id="WP_218446116.1">
    <property type="nucleotide sequence ID" value="NZ_JAGSPA010000003.1"/>
</dbReference>
<keyword evidence="8" id="KW-1185">Reference proteome</keyword>
<dbReference type="Pfam" id="PF02771">
    <property type="entry name" value="Acyl-CoA_dh_N"/>
    <property type="match status" value="1"/>
</dbReference>
<evidence type="ECO:0000259" key="5">
    <source>
        <dbReference type="Pfam" id="PF02770"/>
    </source>
</evidence>
<evidence type="ECO:0000256" key="2">
    <source>
        <dbReference type="ARBA" id="ARBA00022827"/>
    </source>
</evidence>
<dbReference type="EMBL" id="JAGSPA010000003">
    <property type="protein sequence ID" value="MBV7257293.1"/>
    <property type="molecule type" value="Genomic_DNA"/>
</dbReference>
<evidence type="ECO:0000256" key="1">
    <source>
        <dbReference type="ARBA" id="ARBA00022630"/>
    </source>
</evidence>
<keyword evidence="1" id="KW-0285">Flavoprotein</keyword>
<dbReference type="InterPro" id="IPR006091">
    <property type="entry name" value="Acyl-CoA_Oxase/DH_mid-dom"/>
</dbReference>
<sequence>MPLYLTDDQDMLRDSAKGFLAVKAPVAHLRKLRDADDAAGYDPALWKECAEMGFTSILIPEAEGGLGLGHVEAGVVLEEMGRNLTPSPMLPTAVAAVAALKKGGAQHRDKWFPKIASGDATVALAIDEGAKHDPAATAMRAERSGNGFKLSGRKRFVVQGHTADMLIVAARTAGSAGESDGITLFAVEKGTAKMTADPRRLADSSFAAVVEFDGVELDADAVIGEVDAGWAPLTAMLCAGRAGASAELLGVGQGTTDQTMAYIKERKQFGVIIGTFQALQHRAAHLYAELEVARAATLKAQQLLDDIVDEKSADRARRAVHTAKAMTGLATTLAVQEGVQMHAGVGMTDEYDVGLYMKRARTLAELFGDTNYHADRLACEAGY</sequence>
<evidence type="ECO:0000313" key="7">
    <source>
        <dbReference type="EMBL" id="MBV7257293.1"/>
    </source>
</evidence>
<evidence type="ECO:0000256" key="3">
    <source>
        <dbReference type="ARBA" id="ARBA00023002"/>
    </source>
</evidence>
<dbReference type="InterPro" id="IPR013786">
    <property type="entry name" value="AcylCoA_DH/ox_N"/>
</dbReference>
<feature type="domain" description="Acyl-CoA dehydrogenase/oxidase N-terminal" evidence="6">
    <location>
        <begin position="6"/>
        <end position="119"/>
    </location>
</feature>
<protein>
    <submittedName>
        <fullName evidence="7">Acyl-CoA dehydrogenase family protein</fullName>
    </submittedName>
</protein>
<dbReference type="PANTHER" id="PTHR43884">
    <property type="entry name" value="ACYL-COA DEHYDROGENASE"/>
    <property type="match status" value="1"/>
</dbReference>
<name>A0ABS6SFV0_9SPHN</name>
<proteinExistence type="predicted"/>
<comment type="caution">
    <text evidence="7">The sequence shown here is derived from an EMBL/GenBank/DDBJ whole genome shotgun (WGS) entry which is preliminary data.</text>
</comment>
<reference evidence="7 8" key="1">
    <citation type="submission" date="2021-04" db="EMBL/GenBank/DDBJ databases">
        <authorList>
            <person name="Pira H."/>
            <person name="Risdian C."/>
            <person name="Wink J."/>
        </authorList>
    </citation>
    <scope>NUCLEOTIDE SEQUENCE [LARGE SCALE GENOMIC DNA]</scope>
    <source>
        <strain evidence="7 8">WHA3</strain>
    </source>
</reference>
<evidence type="ECO:0000259" key="6">
    <source>
        <dbReference type="Pfam" id="PF02771"/>
    </source>
</evidence>
<keyword evidence="3" id="KW-0560">Oxidoreductase</keyword>
<evidence type="ECO:0000313" key="8">
    <source>
        <dbReference type="Proteomes" id="UP000722336"/>
    </source>
</evidence>
<dbReference type="InterPro" id="IPR009075">
    <property type="entry name" value="AcylCo_DH/oxidase_C"/>
</dbReference>
<gene>
    <name evidence="7" type="ORF">KCG44_10910</name>
</gene>
<keyword evidence="2" id="KW-0274">FAD</keyword>
<accession>A0ABS6SFV0</accession>
<dbReference type="Pfam" id="PF00441">
    <property type="entry name" value="Acyl-CoA_dh_1"/>
    <property type="match status" value="1"/>
</dbReference>
<dbReference type="PANTHER" id="PTHR43884:SF20">
    <property type="entry name" value="ACYL-COA DEHYDROGENASE FADE28"/>
    <property type="match status" value="1"/>
</dbReference>
<dbReference type="Pfam" id="PF02770">
    <property type="entry name" value="Acyl-CoA_dh_M"/>
    <property type="match status" value="1"/>
</dbReference>
<organism evidence="7 8">
    <name type="scientific">Pacificimonas pallii</name>
    <dbReference type="NCBI Taxonomy" id="2827236"/>
    <lineage>
        <taxon>Bacteria</taxon>
        <taxon>Pseudomonadati</taxon>
        <taxon>Pseudomonadota</taxon>
        <taxon>Alphaproteobacteria</taxon>
        <taxon>Sphingomonadales</taxon>
        <taxon>Sphingosinicellaceae</taxon>
        <taxon>Pacificimonas</taxon>
    </lineage>
</organism>
<dbReference type="CDD" id="cd00567">
    <property type="entry name" value="ACAD"/>
    <property type="match status" value="1"/>
</dbReference>
<feature type="domain" description="Acyl-CoA dehydrogenase/oxidase C-terminal" evidence="4">
    <location>
        <begin position="228"/>
        <end position="378"/>
    </location>
</feature>
<feature type="domain" description="Acyl-CoA oxidase/dehydrogenase middle" evidence="5">
    <location>
        <begin position="128"/>
        <end position="199"/>
    </location>
</feature>